<dbReference type="Gene3D" id="2.40.70.10">
    <property type="entry name" value="Acid Proteases"/>
    <property type="match status" value="1"/>
</dbReference>
<dbReference type="InterPro" id="IPR021109">
    <property type="entry name" value="Peptidase_aspartic_dom_sf"/>
</dbReference>
<sequence>MDPADIAQQFAACCSHIREADDKMYNFAMLLETFLENTDCMQSPSPAPITHSDTSMVKSTVPVQMLPSVTFSGEAAACRGFLNQIDVCFELNPHMCTTDRAKVCFIFNHLRDKALDWATALWESKNRIINNYEEFVTTLKGVFNPSRKTNSAIKRLMRLSQGDRTVLEYAIDFQTLAAEVNWDNETLASCFLEGLSDSLTLAITARDLPGNLNDLIPFCMEMEDQIRDMCKTKAQPNRLIPCGSPEFNPAASDNPVPQPMQSGEIKPSEERGLVSEVMTLSPSVYKRCCYFTIMIEVGSSIIQVDALLDSGAEENFMDTTFALEKGIPCVENPPPIAIHAIDGRPLSNPYISKETSPISMSVGVLHKETVVCQLLSSPSCPVVLGYPWLQKHNPVIDWRRNTVLSWSKSCFDSCMIPVKSVHTINVPTAAPLSVLVPIQYEEVREVFNKGGAETLPEHRPYDCAINLLPVTFPPKGRVYPLSQHENLILEEYIKDSLAKGFIRKSTSPAGAGFFFVSKKEDDLRPCIDYRGLNKITVKNAYPIPLIAELFDRLKGSQIFSKLDLRSAYNLVRIKDGDECKTAFNTRSGHYEYLVMPFGLCNAPAVFQDFINDVLRDFIHDCVIVYLDDILIYSPDLATHHLQVKKVLQTLLNNGLYCKLEKCLFDQPKLAFLGYVISEEGFSMDPAKLTAVTDWQCPIGLKAIQRFIGFANYNRRFILNFSTILAPITNMTKKGANTRIWSPEAVKAF</sequence>
<dbReference type="PANTHER" id="PTHR15503:SF22">
    <property type="entry name" value="TRANSPOSON TY3-I GAG POLYPROTEIN"/>
    <property type="match status" value="1"/>
</dbReference>
<dbReference type="AlphaFoldDB" id="A0A8C5LWV5"/>
<evidence type="ECO:0000256" key="2">
    <source>
        <dbReference type="ARBA" id="ARBA00012180"/>
    </source>
</evidence>
<dbReference type="SUPFAM" id="SSF50630">
    <property type="entry name" value="Acid proteases"/>
    <property type="match status" value="1"/>
</dbReference>
<dbReference type="CDD" id="cd00303">
    <property type="entry name" value="retropepsin_like"/>
    <property type="match status" value="1"/>
</dbReference>
<dbReference type="CDD" id="cd01647">
    <property type="entry name" value="RT_LTR"/>
    <property type="match status" value="1"/>
</dbReference>
<reference evidence="4" key="1">
    <citation type="submission" date="2025-08" db="UniProtKB">
        <authorList>
            <consortium name="Ensembl"/>
        </authorList>
    </citation>
    <scope>IDENTIFICATION</scope>
</reference>
<dbReference type="InterPro" id="IPR000477">
    <property type="entry name" value="RT_dom"/>
</dbReference>
<dbReference type="OrthoDB" id="1430630at2759"/>
<feature type="domain" description="Reverse transcriptase" evidence="3">
    <location>
        <begin position="497"/>
        <end position="676"/>
    </location>
</feature>
<dbReference type="Proteomes" id="UP000694569">
    <property type="component" value="Unplaced"/>
</dbReference>
<name>A0A8C5LWV5_9ANUR</name>
<dbReference type="InterPro" id="IPR032567">
    <property type="entry name" value="RTL1-rel"/>
</dbReference>
<dbReference type="InterPro" id="IPR043502">
    <property type="entry name" value="DNA/RNA_pol_sf"/>
</dbReference>
<dbReference type="GO" id="GO:0004523">
    <property type="term" value="F:RNA-DNA hybrid ribonuclease activity"/>
    <property type="evidence" value="ECO:0007669"/>
    <property type="project" value="UniProtKB-EC"/>
</dbReference>
<accession>A0A8C5LWV5</accession>
<dbReference type="Pfam" id="PF00078">
    <property type="entry name" value="RVT_1"/>
    <property type="match status" value="1"/>
</dbReference>
<dbReference type="PROSITE" id="PS50878">
    <property type="entry name" value="RT_POL"/>
    <property type="match status" value="1"/>
</dbReference>
<evidence type="ECO:0000313" key="5">
    <source>
        <dbReference type="Proteomes" id="UP000694569"/>
    </source>
</evidence>
<reference evidence="4" key="2">
    <citation type="submission" date="2025-09" db="UniProtKB">
        <authorList>
            <consortium name="Ensembl"/>
        </authorList>
    </citation>
    <scope>IDENTIFICATION</scope>
</reference>
<organism evidence="4 5">
    <name type="scientific">Leptobrachium leishanense</name>
    <name type="common">Leishan spiny toad</name>
    <dbReference type="NCBI Taxonomy" id="445787"/>
    <lineage>
        <taxon>Eukaryota</taxon>
        <taxon>Metazoa</taxon>
        <taxon>Chordata</taxon>
        <taxon>Craniata</taxon>
        <taxon>Vertebrata</taxon>
        <taxon>Euteleostomi</taxon>
        <taxon>Amphibia</taxon>
        <taxon>Batrachia</taxon>
        <taxon>Anura</taxon>
        <taxon>Pelobatoidea</taxon>
        <taxon>Megophryidae</taxon>
        <taxon>Leptobrachium</taxon>
    </lineage>
</organism>
<dbReference type="Gene3D" id="3.30.70.270">
    <property type="match status" value="2"/>
</dbReference>
<dbReference type="Gene3D" id="3.10.10.10">
    <property type="entry name" value="HIV Type 1 Reverse Transcriptase, subunit A, domain 1"/>
    <property type="match status" value="1"/>
</dbReference>
<keyword evidence="5" id="KW-1185">Reference proteome</keyword>
<dbReference type="SUPFAM" id="SSF56672">
    <property type="entry name" value="DNA/RNA polymerases"/>
    <property type="match status" value="1"/>
</dbReference>
<dbReference type="Ensembl" id="ENSLLET00000006557.1">
    <property type="protein sequence ID" value="ENSLLEP00000006292.1"/>
    <property type="gene ID" value="ENSLLEG00000003974.1"/>
</dbReference>
<evidence type="ECO:0000313" key="4">
    <source>
        <dbReference type="Ensembl" id="ENSLLEP00000006292.1"/>
    </source>
</evidence>
<dbReference type="InterPro" id="IPR005162">
    <property type="entry name" value="Retrotrans_gag_dom"/>
</dbReference>
<evidence type="ECO:0000256" key="1">
    <source>
        <dbReference type="ARBA" id="ARBA00010879"/>
    </source>
</evidence>
<evidence type="ECO:0000259" key="3">
    <source>
        <dbReference type="PROSITE" id="PS50878"/>
    </source>
</evidence>
<dbReference type="PANTHER" id="PTHR15503">
    <property type="entry name" value="LDOC1 RELATED"/>
    <property type="match status" value="1"/>
</dbReference>
<dbReference type="EC" id="3.1.26.4" evidence="2"/>
<dbReference type="GeneTree" id="ENSGT00940000168677"/>
<dbReference type="Pfam" id="PF03732">
    <property type="entry name" value="Retrotrans_gag"/>
    <property type="match status" value="1"/>
</dbReference>
<protein>
    <recommendedName>
        <fullName evidence="2">ribonuclease H</fullName>
        <ecNumber evidence="2">3.1.26.4</ecNumber>
    </recommendedName>
</protein>
<proteinExistence type="inferred from homology"/>
<comment type="similarity">
    <text evidence="1">Belongs to the beta type-B retroviral polymerase family. HERV class-II K(HML-2) pol subfamily.</text>
</comment>
<dbReference type="InterPro" id="IPR043128">
    <property type="entry name" value="Rev_trsase/Diguanyl_cyclase"/>
</dbReference>